<feature type="binding site" evidence="9">
    <location>
        <position position="351"/>
    </location>
    <ligand>
        <name>substrate</name>
    </ligand>
</feature>
<evidence type="ECO:0000256" key="7">
    <source>
        <dbReference type="PIRNR" id="PIRNR000124"/>
    </source>
</evidence>
<dbReference type="GO" id="GO:0051287">
    <property type="term" value="F:NAD binding"/>
    <property type="evidence" value="ECO:0007669"/>
    <property type="project" value="InterPro"/>
</dbReference>
<keyword evidence="14" id="KW-1185">Reference proteome</keyword>
<dbReference type="GO" id="GO:0003979">
    <property type="term" value="F:UDP-glucose 6-dehydrogenase activity"/>
    <property type="evidence" value="ECO:0007669"/>
    <property type="project" value="UniProtKB-EC"/>
</dbReference>
<feature type="binding site" evidence="9">
    <location>
        <position position="232"/>
    </location>
    <ligand>
        <name>substrate</name>
    </ligand>
</feature>
<accession>E3J1Z1</accession>
<dbReference type="PIRSF" id="PIRSF500134">
    <property type="entry name" value="UDPglc_DH_bac"/>
    <property type="match status" value="1"/>
</dbReference>
<evidence type="ECO:0000256" key="4">
    <source>
        <dbReference type="ARBA" id="ARBA00023002"/>
    </source>
</evidence>
<feature type="binding site" evidence="10">
    <location>
        <position position="179"/>
    </location>
    <ligand>
        <name>NAD(+)</name>
        <dbReference type="ChEBI" id="CHEBI:57540"/>
    </ligand>
</feature>
<feature type="binding site" evidence="10">
    <location>
        <position position="60"/>
    </location>
    <ligand>
        <name>NAD(+)</name>
        <dbReference type="ChEBI" id="CHEBI:57540"/>
    </ligand>
</feature>
<gene>
    <name evidence="13" type="ordered locus">FraEuI1c_6112</name>
</gene>
<keyword evidence="5 7" id="KW-0520">NAD</keyword>
<dbReference type="PANTHER" id="PTHR43750:SF3">
    <property type="entry name" value="UDP-GLUCOSE 6-DEHYDROGENASE TUAD"/>
    <property type="match status" value="1"/>
</dbReference>
<evidence type="ECO:0000313" key="13">
    <source>
        <dbReference type="EMBL" id="ADP84096.1"/>
    </source>
</evidence>
<evidence type="ECO:0000256" key="1">
    <source>
        <dbReference type="ARBA" id="ARBA00004701"/>
    </source>
</evidence>
<evidence type="ECO:0000256" key="8">
    <source>
        <dbReference type="PIRSR" id="PIRSR500134-1"/>
    </source>
</evidence>
<dbReference type="FunCoup" id="E3J1Z1">
    <property type="interactions" value="386"/>
</dbReference>
<evidence type="ECO:0000313" key="14">
    <source>
        <dbReference type="Proteomes" id="UP000002484"/>
    </source>
</evidence>
<dbReference type="InterPro" id="IPR008927">
    <property type="entry name" value="6-PGluconate_DH-like_C_sf"/>
</dbReference>
<name>E3J1Z1_PSEI1</name>
<dbReference type="PANTHER" id="PTHR43750">
    <property type="entry name" value="UDP-GLUCOSE 6-DEHYDROGENASE TUAD"/>
    <property type="match status" value="1"/>
</dbReference>
<feature type="domain" description="UDP-glucose/GDP-mannose dehydrogenase C-terminal" evidence="12">
    <location>
        <begin position="344"/>
        <end position="445"/>
    </location>
</feature>
<feature type="binding site" evidence="10">
    <location>
        <position position="111"/>
    </location>
    <ligand>
        <name>NAD(+)</name>
        <dbReference type="ChEBI" id="CHEBI:57540"/>
    </ligand>
</feature>
<dbReference type="KEGG" id="fri:FraEuI1c_6112"/>
<feature type="region of interest" description="Disordered" evidence="11">
    <location>
        <begin position="459"/>
        <end position="480"/>
    </location>
</feature>
<dbReference type="SUPFAM" id="SSF51735">
    <property type="entry name" value="NAD(P)-binding Rossmann-fold domains"/>
    <property type="match status" value="1"/>
</dbReference>
<dbReference type="Pfam" id="PF03720">
    <property type="entry name" value="UDPG_MGDP_dh_C"/>
    <property type="match status" value="1"/>
</dbReference>
<dbReference type="Gene3D" id="3.40.50.720">
    <property type="entry name" value="NAD(P)-binding Rossmann-like Domain"/>
    <property type="match status" value="2"/>
</dbReference>
<comment type="catalytic activity">
    <reaction evidence="6 7">
        <text>UDP-alpha-D-glucose + 2 NAD(+) + H2O = UDP-alpha-D-glucuronate + 2 NADH + 3 H(+)</text>
        <dbReference type="Rhea" id="RHEA:23596"/>
        <dbReference type="ChEBI" id="CHEBI:15377"/>
        <dbReference type="ChEBI" id="CHEBI:15378"/>
        <dbReference type="ChEBI" id="CHEBI:57540"/>
        <dbReference type="ChEBI" id="CHEBI:57945"/>
        <dbReference type="ChEBI" id="CHEBI:58052"/>
        <dbReference type="ChEBI" id="CHEBI:58885"/>
        <dbReference type="EC" id="1.1.1.22"/>
    </reaction>
</comment>
<dbReference type="InterPro" id="IPR036220">
    <property type="entry name" value="UDP-Glc/GDP-Man_DH_C_sf"/>
</dbReference>
<evidence type="ECO:0000256" key="2">
    <source>
        <dbReference type="ARBA" id="ARBA00006601"/>
    </source>
</evidence>
<feature type="active site" description="Nucleophile" evidence="8">
    <location>
        <position position="288"/>
    </location>
</feature>
<dbReference type="Pfam" id="PF00984">
    <property type="entry name" value="UDPG_MGDP_dh"/>
    <property type="match status" value="1"/>
</dbReference>
<feature type="binding site" evidence="9">
    <location>
        <begin position="176"/>
        <end position="179"/>
    </location>
    <ligand>
        <name>substrate</name>
    </ligand>
</feature>
<feature type="binding site" evidence="10">
    <location>
        <position position="358"/>
    </location>
    <ligand>
        <name>NAD(+)</name>
        <dbReference type="ChEBI" id="CHEBI:57540"/>
    </ligand>
</feature>
<feature type="binding site" evidence="10">
    <location>
        <position position="291"/>
    </location>
    <ligand>
        <name>NAD(+)</name>
        <dbReference type="ChEBI" id="CHEBI:57540"/>
    </ligand>
</feature>
<feature type="region of interest" description="Disordered" evidence="11">
    <location>
        <begin position="1"/>
        <end position="20"/>
    </location>
</feature>
<dbReference type="Proteomes" id="UP000002484">
    <property type="component" value="Chromosome"/>
</dbReference>
<evidence type="ECO:0000256" key="3">
    <source>
        <dbReference type="ARBA" id="ARBA00012954"/>
    </source>
</evidence>
<dbReference type="InterPro" id="IPR036291">
    <property type="entry name" value="NAD(P)-bd_dom_sf"/>
</dbReference>
<protein>
    <recommendedName>
        <fullName evidence="3 7">UDP-glucose 6-dehydrogenase</fullName>
        <ecNumber evidence="3 7">1.1.1.22</ecNumber>
    </recommendedName>
</protein>
<dbReference type="InterPro" id="IPR014027">
    <property type="entry name" value="UDP-Glc/GDP-Man_DH_C"/>
</dbReference>
<evidence type="ECO:0000256" key="6">
    <source>
        <dbReference type="ARBA" id="ARBA00047473"/>
    </source>
</evidence>
<reference evidence="13 14" key="1">
    <citation type="submission" date="2010-10" db="EMBL/GenBank/DDBJ databases">
        <title>Complete sequence of Frankia sp. EuI1c.</title>
        <authorList>
            <consortium name="US DOE Joint Genome Institute"/>
            <person name="Lucas S."/>
            <person name="Copeland A."/>
            <person name="Lapidus A."/>
            <person name="Cheng J.-F."/>
            <person name="Bruce D."/>
            <person name="Goodwin L."/>
            <person name="Pitluck S."/>
            <person name="Chertkov O."/>
            <person name="Detter J.C."/>
            <person name="Han C."/>
            <person name="Tapia R."/>
            <person name="Land M."/>
            <person name="Hauser L."/>
            <person name="Jeffries C."/>
            <person name="Kyrpides N."/>
            <person name="Ivanova N."/>
            <person name="Mikhailova N."/>
            <person name="Beauchemin N."/>
            <person name="Sen A."/>
            <person name="Sur S.A."/>
            <person name="Gtari M."/>
            <person name="Wall L."/>
            <person name="Tisa L."/>
            <person name="Woyke T."/>
        </authorList>
    </citation>
    <scope>NUCLEOTIDE SEQUENCE [LARGE SCALE GENOMIC DNA]</scope>
    <source>
        <strain evidence="14">DSM 45817 / CECT 9037 / EuI1c</strain>
    </source>
</reference>
<dbReference type="GO" id="GO:0006065">
    <property type="term" value="P:UDP-glucuronate biosynthetic process"/>
    <property type="evidence" value="ECO:0007669"/>
    <property type="project" value="UniProtKB-UniPathway"/>
</dbReference>
<dbReference type="SUPFAM" id="SSF52413">
    <property type="entry name" value="UDP-glucose/GDP-mannose dehydrogenase C-terminal domain"/>
    <property type="match status" value="1"/>
</dbReference>
<proteinExistence type="inferred from homology"/>
<dbReference type="EC" id="1.1.1.22" evidence="3 7"/>
<keyword evidence="4 7" id="KW-0560">Oxidoreductase</keyword>
<feature type="binding site" evidence="9">
    <location>
        <begin position="277"/>
        <end position="281"/>
    </location>
    <ligand>
        <name>substrate</name>
    </ligand>
</feature>
<dbReference type="OrthoDB" id="5193947at2"/>
<dbReference type="InterPro" id="IPR017476">
    <property type="entry name" value="UDP-Glc/GDP-Man"/>
</dbReference>
<feature type="binding site" evidence="10">
    <location>
        <position position="55"/>
    </location>
    <ligand>
        <name>NAD(+)</name>
        <dbReference type="ChEBI" id="CHEBI:57540"/>
    </ligand>
</feature>
<feature type="binding site" evidence="10">
    <location>
        <position position="148"/>
    </location>
    <ligand>
        <name>NAD(+)</name>
        <dbReference type="ChEBI" id="CHEBI:57540"/>
    </ligand>
</feature>
<feature type="compositionally biased region" description="Low complexity" evidence="11">
    <location>
        <begin position="1"/>
        <end position="10"/>
    </location>
</feature>
<dbReference type="STRING" id="298654.FraEuI1c_6112"/>
<dbReference type="InterPro" id="IPR001732">
    <property type="entry name" value="UDP-Glc/GDP-Man_DH_N"/>
</dbReference>
<sequence>MTRSSASASSSDDRPAVPTVAAETGPRIAVLGTGYLGATHAVCMAELGFTVIGYDVDAAKVARLAAGEVPIFEPGLEELLRKNLESGWLSFTTDIDGIAGWADVHFVCVGTPQRAGDGGADLRYVDAAVDQLIAAGLAPGALIVGKSTVPAGTAAGLAARISAAAPDVELAWNPEFLREGFAVEDTLRPDRLVFGVTPGGAAEARLRAVYTATIEAGTPVVVTDYATAELVKVAANAFLATKISFINAMAEICDVAGADVLELATAIGYDARIGNRFLRPGIGFGGGCLPKDIRAFQARATELGAGSSLAFLAEIDAVNLRARQRAVTLTRAALGGVVAGRRLGVLGAAFKPNSDDIRDSPALDIAAELAAEGAQVVVYDPAAIPNARLRYPSLTYATSVREAVKAADAVLVLTEWAEFRTLDPAALLPHVAGAVVVDGRHALDERRWREAGWAYHSLGRPSGAASQPGADDLTDDEAAA</sequence>
<evidence type="ECO:0000256" key="5">
    <source>
        <dbReference type="ARBA" id="ARBA00023027"/>
    </source>
</evidence>
<organism evidence="13 14">
    <name type="scientific">Pseudofrankia inefficax (strain DSM 45817 / CECT 9037 / DDB 130130 / EuI1c)</name>
    <name type="common">Frankia inefficax</name>
    <dbReference type="NCBI Taxonomy" id="298654"/>
    <lineage>
        <taxon>Bacteria</taxon>
        <taxon>Bacillati</taxon>
        <taxon>Actinomycetota</taxon>
        <taxon>Actinomycetes</taxon>
        <taxon>Frankiales</taxon>
        <taxon>Frankiaceae</taxon>
        <taxon>Pseudofrankia</taxon>
    </lineage>
</organism>
<evidence type="ECO:0000259" key="12">
    <source>
        <dbReference type="SMART" id="SM00984"/>
    </source>
</evidence>
<dbReference type="AlphaFoldDB" id="E3J1Z1"/>
<dbReference type="EMBL" id="CP002299">
    <property type="protein sequence ID" value="ADP84096.1"/>
    <property type="molecule type" value="Genomic_DNA"/>
</dbReference>
<dbReference type="InterPro" id="IPR028357">
    <property type="entry name" value="UDPglc_DH_bac"/>
</dbReference>
<dbReference type="NCBIfam" id="TIGR03026">
    <property type="entry name" value="NDP-sugDHase"/>
    <property type="match status" value="1"/>
</dbReference>
<comment type="similarity">
    <text evidence="2 7">Belongs to the UDP-glucose/GDP-mannose dehydrogenase family.</text>
</comment>
<evidence type="ECO:0000256" key="10">
    <source>
        <dbReference type="PIRSR" id="PIRSR500134-3"/>
    </source>
</evidence>
<dbReference type="Gene3D" id="1.20.5.100">
    <property type="entry name" value="Cytochrome c1, transmembrane anchor, C-terminal"/>
    <property type="match status" value="1"/>
</dbReference>
<dbReference type="GO" id="GO:0000271">
    <property type="term" value="P:polysaccharide biosynthetic process"/>
    <property type="evidence" value="ECO:0007669"/>
    <property type="project" value="InterPro"/>
</dbReference>
<dbReference type="SUPFAM" id="SSF48179">
    <property type="entry name" value="6-phosphogluconate dehydrogenase C-terminal domain-like"/>
    <property type="match status" value="1"/>
</dbReference>
<dbReference type="PIRSF" id="PIRSF000124">
    <property type="entry name" value="UDPglc_GDPman_dh"/>
    <property type="match status" value="1"/>
</dbReference>
<dbReference type="InterPro" id="IPR014026">
    <property type="entry name" value="UDP-Glc/GDP-Man_DH_dimer"/>
</dbReference>
<dbReference type="Pfam" id="PF03721">
    <property type="entry name" value="UDPG_MGDP_dh_N"/>
    <property type="match status" value="1"/>
</dbReference>
<dbReference type="UniPathway" id="UPA00038">
    <property type="reaction ID" value="UER00491"/>
</dbReference>
<feature type="binding site" evidence="9">
    <location>
        <position position="285"/>
    </location>
    <ligand>
        <name>substrate</name>
    </ligand>
</feature>
<comment type="pathway">
    <text evidence="1">Nucleotide-sugar biosynthesis; UDP-alpha-D-glucuronate biosynthesis; UDP-alpha-D-glucuronate from UDP-alpha-D-glucose: step 1/1.</text>
</comment>
<dbReference type="InParanoid" id="E3J1Z1"/>
<dbReference type="eggNOG" id="COG1004">
    <property type="taxonomic scope" value="Bacteria"/>
</dbReference>
<dbReference type="SMART" id="SM00984">
    <property type="entry name" value="UDPG_MGDP_dh_C"/>
    <property type="match status" value="1"/>
</dbReference>
<evidence type="ECO:0000256" key="11">
    <source>
        <dbReference type="SAM" id="MobiDB-lite"/>
    </source>
</evidence>
<evidence type="ECO:0000256" key="9">
    <source>
        <dbReference type="PIRSR" id="PIRSR500134-2"/>
    </source>
</evidence>
<dbReference type="HOGENOM" id="CLU_023810_1_2_11"/>